<dbReference type="EMBL" id="UFQS01000011">
    <property type="protein sequence ID" value="SSW97157.1"/>
    <property type="molecule type" value="Genomic_DNA"/>
</dbReference>
<protein>
    <submittedName>
        <fullName evidence="3">CSON001312 protein</fullName>
    </submittedName>
</protein>
<dbReference type="InterPro" id="IPR011029">
    <property type="entry name" value="DEATH-like_dom_sf"/>
</dbReference>
<organism evidence="3">
    <name type="scientific">Culicoides sonorensis</name>
    <name type="common">Biting midge</name>
    <dbReference type="NCBI Taxonomy" id="179676"/>
    <lineage>
        <taxon>Eukaryota</taxon>
        <taxon>Metazoa</taxon>
        <taxon>Ecdysozoa</taxon>
        <taxon>Arthropoda</taxon>
        <taxon>Hexapoda</taxon>
        <taxon>Insecta</taxon>
        <taxon>Pterygota</taxon>
        <taxon>Neoptera</taxon>
        <taxon>Endopterygota</taxon>
        <taxon>Diptera</taxon>
        <taxon>Nematocera</taxon>
        <taxon>Chironomoidea</taxon>
        <taxon>Ceratopogonidae</taxon>
        <taxon>Ceratopogoninae</taxon>
        <taxon>Culicoides</taxon>
        <taxon>Monoculicoides</taxon>
    </lineage>
</organism>
<evidence type="ECO:0000313" key="2">
    <source>
        <dbReference type="EMBL" id="SSW97157.1"/>
    </source>
</evidence>
<dbReference type="InterPro" id="IPR017281">
    <property type="entry name" value="Myelin_different_resp_MyD88"/>
</dbReference>
<dbReference type="PANTHER" id="PTHR15079">
    <property type="entry name" value="MYD88"/>
    <property type="match status" value="1"/>
</dbReference>
<dbReference type="GO" id="GO:0034142">
    <property type="term" value="P:toll-like receptor 4 signaling pathway"/>
    <property type="evidence" value="ECO:0007669"/>
    <property type="project" value="TreeGrafter"/>
</dbReference>
<dbReference type="PANTHER" id="PTHR15079:SF3">
    <property type="entry name" value="MYELOID DIFFERENTIATION PRIMARY RESPONSE PROTEIN MYD88"/>
    <property type="match status" value="1"/>
</dbReference>
<gene>
    <name evidence="3" type="primary">CSON001312</name>
</gene>
<feature type="domain" description="TIR" evidence="1">
    <location>
        <begin position="150"/>
        <end position="281"/>
    </location>
</feature>
<reference evidence="2" key="1">
    <citation type="submission" date="2018-04" db="EMBL/GenBank/DDBJ databases">
        <authorList>
            <person name="Go L.Y."/>
            <person name="Mitchell J.A."/>
        </authorList>
    </citation>
    <scope>NUCLEOTIDE SEQUENCE</scope>
    <source>
        <tissue evidence="2">Whole organism</tissue>
    </source>
</reference>
<evidence type="ECO:0000313" key="3">
    <source>
        <dbReference type="EMBL" id="SSX17543.1"/>
    </source>
</evidence>
<dbReference type="InterPro" id="IPR035897">
    <property type="entry name" value="Toll_tir_struct_dom_sf"/>
</dbReference>
<dbReference type="VEuPathDB" id="VectorBase:CSON001312"/>
<dbReference type="GO" id="GO:0002755">
    <property type="term" value="P:MyD88-dependent toll-like receptor signaling pathway"/>
    <property type="evidence" value="ECO:0007669"/>
    <property type="project" value="InterPro"/>
</dbReference>
<dbReference type="Gene3D" id="1.10.533.10">
    <property type="entry name" value="Death Domain, Fas"/>
    <property type="match status" value="1"/>
</dbReference>
<dbReference type="SUPFAM" id="SSF52200">
    <property type="entry name" value="Toll/Interleukin receptor TIR domain"/>
    <property type="match status" value="1"/>
</dbReference>
<sequence length="401" mass="46750">MGKMKRKTSLSDVPLSALQEKSLLVLYTLNMEMIILSNEGEYRDWRGVLTHAPVKKVFKDYLRSAKNTDFMESIIAEWKNVRGNNIESLQKILKEIDRYDIYEDTREYFLMDAEAYRTKISKPLFDRTDKGAYIITGLDRKHVSLGLKLIIYDAFLMYSEEDEDFAALIKKTLEEKYGMNICTKDDFLGGIPFEHDVAMTLIGTRCRRLIIVLSKSFMNCPADVFISKYAQHIGIEKSHRKVVPCLKEECEVPSNFKILFQLRYFRDGKLFNFWQKLYEAVAYNQTDKDLNEDEFERIPHKEFYQIKVPKLNPSPQEAEKKQKSNTVCVESYTEKHELPASSGNYSIETVMKLAPLPPSESPQSTTELSMNKKKQERSLLILYTLNIEMALLSDEGEYRDW</sequence>
<dbReference type="OMA" id="QHLMCLE"/>
<dbReference type="GO" id="GO:0070976">
    <property type="term" value="F:TIR domain binding"/>
    <property type="evidence" value="ECO:0007669"/>
    <property type="project" value="InterPro"/>
</dbReference>
<reference evidence="3" key="2">
    <citation type="submission" date="2018-07" db="EMBL/GenBank/DDBJ databases">
        <authorList>
            <person name="Quirk P.G."/>
            <person name="Krulwich T.A."/>
        </authorList>
    </citation>
    <scope>NUCLEOTIDE SEQUENCE</scope>
</reference>
<accession>A0A336LLM5</accession>
<dbReference type="PROSITE" id="PS50104">
    <property type="entry name" value="TIR"/>
    <property type="match status" value="1"/>
</dbReference>
<evidence type="ECO:0000259" key="1">
    <source>
        <dbReference type="PROSITE" id="PS50104"/>
    </source>
</evidence>
<dbReference type="InterPro" id="IPR000157">
    <property type="entry name" value="TIR_dom"/>
</dbReference>
<dbReference type="GO" id="GO:0035325">
    <property type="term" value="F:Toll-like receptor binding"/>
    <property type="evidence" value="ECO:0007669"/>
    <property type="project" value="TreeGrafter"/>
</dbReference>
<dbReference type="AlphaFoldDB" id="A0A336LLM5"/>
<proteinExistence type="predicted"/>
<dbReference type="GO" id="GO:0005886">
    <property type="term" value="C:plasma membrane"/>
    <property type="evidence" value="ECO:0007669"/>
    <property type="project" value="TreeGrafter"/>
</dbReference>
<dbReference type="Gene3D" id="3.40.50.10140">
    <property type="entry name" value="Toll/interleukin-1 receptor homology (TIR) domain"/>
    <property type="match status" value="1"/>
</dbReference>
<dbReference type="GO" id="GO:0008063">
    <property type="term" value="P:Toll signaling pathway"/>
    <property type="evidence" value="ECO:0007669"/>
    <property type="project" value="TreeGrafter"/>
</dbReference>
<dbReference type="GO" id="GO:0045087">
    <property type="term" value="P:innate immune response"/>
    <property type="evidence" value="ECO:0007669"/>
    <property type="project" value="TreeGrafter"/>
</dbReference>
<dbReference type="GO" id="GO:0050830">
    <property type="term" value="P:defense response to Gram-positive bacterium"/>
    <property type="evidence" value="ECO:0007669"/>
    <property type="project" value="TreeGrafter"/>
</dbReference>
<name>A0A336LLM5_CULSO</name>
<dbReference type="GO" id="GO:0043123">
    <property type="term" value="P:positive regulation of canonical NF-kappaB signal transduction"/>
    <property type="evidence" value="ECO:0007669"/>
    <property type="project" value="InterPro"/>
</dbReference>
<dbReference type="EMBL" id="UFQT01000011">
    <property type="protein sequence ID" value="SSX17543.1"/>
    <property type="molecule type" value="Genomic_DNA"/>
</dbReference>